<accession>A0A3P3T9H2</accession>
<dbReference type="AlphaFoldDB" id="A0A3P3T9H2"/>
<dbReference type="Proteomes" id="UP000267017">
    <property type="component" value="Unassembled WGS sequence"/>
</dbReference>
<comment type="caution">
    <text evidence="1">The sequence shown here is derived from an EMBL/GenBank/DDBJ whole genome shotgun (WGS) entry which is preliminary data.</text>
</comment>
<evidence type="ECO:0000313" key="2">
    <source>
        <dbReference type="Proteomes" id="UP000267017"/>
    </source>
</evidence>
<sequence length="72" mass="8540">MNKKMIIDNLTNQELEFAFWEIVYYRENSGKTVDGVISSTIYFSKEEHGIVWDKEALICEILFEIARRKYAT</sequence>
<gene>
    <name evidence="1" type="ORF">EHV15_34195</name>
</gene>
<reference evidence="1 2" key="1">
    <citation type="submission" date="2018-11" db="EMBL/GenBank/DDBJ databases">
        <title>Genome sequencing of Paenibacillus sp. KCOM 3021 (= ChDC PVNT-B20).</title>
        <authorList>
            <person name="Kook J.-K."/>
            <person name="Park S.-N."/>
            <person name="Lim Y.K."/>
        </authorList>
    </citation>
    <scope>NUCLEOTIDE SEQUENCE [LARGE SCALE GENOMIC DNA]</scope>
    <source>
        <strain evidence="1 2">KCOM 3021</strain>
    </source>
</reference>
<organism evidence="1 2">
    <name type="scientific">Paenibacillus oralis</name>
    <dbReference type="NCBI Taxonomy" id="2490856"/>
    <lineage>
        <taxon>Bacteria</taxon>
        <taxon>Bacillati</taxon>
        <taxon>Bacillota</taxon>
        <taxon>Bacilli</taxon>
        <taxon>Bacillales</taxon>
        <taxon>Paenibacillaceae</taxon>
        <taxon>Paenibacillus</taxon>
    </lineage>
</organism>
<dbReference type="RefSeq" id="WP_128635737.1">
    <property type="nucleotide sequence ID" value="NZ_RRCN01000002.1"/>
</dbReference>
<evidence type="ECO:0000313" key="1">
    <source>
        <dbReference type="EMBL" id="RRJ54650.1"/>
    </source>
</evidence>
<proteinExistence type="predicted"/>
<name>A0A3P3T9H2_9BACL</name>
<protein>
    <submittedName>
        <fullName evidence="1">Uncharacterized protein</fullName>
    </submittedName>
</protein>
<keyword evidence="2" id="KW-1185">Reference proteome</keyword>
<dbReference type="EMBL" id="RRCN01000002">
    <property type="protein sequence ID" value="RRJ54650.1"/>
    <property type="molecule type" value="Genomic_DNA"/>
</dbReference>